<comment type="caution">
    <text evidence="2">The sequence shown here is derived from an EMBL/GenBank/DDBJ whole genome shotgun (WGS) entry which is preliminary data.</text>
</comment>
<sequence>MPDSRPAPSGDGAAPPDPRGRIRKTVGRRPAQDPLAVVWRLRQDVRALGLATPNPDAHVRKRVGRPRPC</sequence>
<proteinExistence type="predicted"/>
<evidence type="ECO:0000313" key="3">
    <source>
        <dbReference type="Proteomes" id="UP001267426"/>
    </source>
</evidence>
<reference evidence="2 3" key="1">
    <citation type="submission" date="2023-09" db="EMBL/GenBank/DDBJ databases">
        <authorList>
            <person name="Rey-Velasco X."/>
        </authorList>
    </citation>
    <scope>NUCLEOTIDE SEQUENCE [LARGE SCALE GENOMIC DNA]</scope>
    <source>
        <strain evidence="2 3">F394</strain>
    </source>
</reference>
<evidence type="ECO:0000256" key="1">
    <source>
        <dbReference type="SAM" id="MobiDB-lite"/>
    </source>
</evidence>
<name>A0ABU3BUD9_9BACT</name>
<gene>
    <name evidence="2" type="ORF">RM540_14225</name>
</gene>
<dbReference type="EMBL" id="JAVRHT010000042">
    <property type="protein sequence ID" value="MDT0632910.1"/>
    <property type="molecule type" value="Genomic_DNA"/>
</dbReference>
<organism evidence="2 3">
    <name type="scientific">Rubrivirga litoralis</name>
    <dbReference type="NCBI Taxonomy" id="3075598"/>
    <lineage>
        <taxon>Bacteria</taxon>
        <taxon>Pseudomonadati</taxon>
        <taxon>Rhodothermota</taxon>
        <taxon>Rhodothermia</taxon>
        <taxon>Rhodothermales</taxon>
        <taxon>Rubricoccaceae</taxon>
        <taxon>Rubrivirga</taxon>
    </lineage>
</organism>
<accession>A0ABU3BUD9</accession>
<feature type="region of interest" description="Disordered" evidence="1">
    <location>
        <begin position="1"/>
        <end position="31"/>
    </location>
</feature>
<dbReference type="RefSeq" id="WP_311665276.1">
    <property type="nucleotide sequence ID" value="NZ_JAVRHT010000042.1"/>
</dbReference>
<dbReference type="Proteomes" id="UP001267426">
    <property type="component" value="Unassembled WGS sequence"/>
</dbReference>
<evidence type="ECO:0000313" key="2">
    <source>
        <dbReference type="EMBL" id="MDT0632910.1"/>
    </source>
</evidence>
<keyword evidence="3" id="KW-1185">Reference proteome</keyword>
<protein>
    <submittedName>
        <fullName evidence="2">Uncharacterized protein</fullName>
    </submittedName>
</protein>
<feature type="compositionally biased region" description="Low complexity" evidence="1">
    <location>
        <begin position="1"/>
        <end position="14"/>
    </location>
</feature>